<accession>A0A4Q5ASE8</accession>
<sequence>MQSHVTCLIRPPIPIHDEDVLNQAHPRACGANKAWETVNGKNKPAYLDADADEQSRILTVMRRQHPSEYTDGEYGYSPDRKKRSKQSVGDLNLATWDDYRASLAERFIAANNPDWKLLFVFT</sequence>
<name>A0A4Q5ASE8_9BIFI</name>
<comment type="caution">
    <text evidence="2">The sequence shown here is derived from an EMBL/GenBank/DDBJ whole genome shotgun (WGS) entry which is preliminary data.</text>
</comment>
<reference evidence="2 3" key="1">
    <citation type="submission" date="2018-12" db="EMBL/GenBank/DDBJ databases">
        <title>Unveiling genomic diversity among members of the Bifidobacterium pseudolongum species, a widely distributed gut commensal of the animal kingdom.</title>
        <authorList>
            <person name="Lugli G.A."/>
            <person name="Duranti S."/>
            <person name="Albert K."/>
            <person name="Mancabelli L."/>
            <person name="Napoli S."/>
            <person name="Viappiani A."/>
            <person name="Anzalone R."/>
            <person name="Longhi G."/>
            <person name="Milani C."/>
            <person name="Turroni F."/>
            <person name="Alessandri G."/>
            <person name="Sela D.A."/>
            <person name="Van Sinderen D."/>
            <person name="Ventura M."/>
        </authorList>
    </citation>
    <scope>NUCLEOTIDE SEQUENCE [LARGE SCALE GENOMIC DNA]</scope>
    <source>
        <strain evidence="2 3">2003B</strain>
    </source>
</reference>
<dbReference type="Proteomes" id="UP000292382">
    <property type="component" value="Unassembled WGS sequence"/>
</dbReference>
<feature type="region of interest" description="Disordered" evidence="1">
    <location>
        <begin position="63"/>
        <end position="87"/>
    </location>
</feature>
<proteinExistence type="predicted"/>
<dbReference type="EMBL" id="RYUW01000016">
    <property type="protein sequence ID" value="RYQ35912.1"/>
    <property type="molecule type" value="Genomic_DNA"/>
</dbReference>
<evidence type="ECO:0000313" key="2">
    <source>
        <dbReference type="EMBL" id="RYQ35912.1"/>
    </source>
</evidence>
<gene>
    <name evidence="2" type="ORF">PG2003B_1403</name>
</gene>
<dbReference type="AlphaFoldDB" id="A0A4Q5ASE8"/>
<protein>
    <submittedName>
        <fullName evidence="2">Uncharacterized protein</fullName>
    </submittedName>
</protein>
<evidence type="ECO:0000313" key="3">
    <source>
        <dbReference type="Proteomes" id="UP000292382"/>
    </source>
</evidence>
<organism evidence="2 3">
    <name type="scientific">Bifidobacterium pseudolongum subsp. globosum</name>
    <dbReference type="NCBI Taxonomy" id="1690"/>
    <lineage>
        <taxon>Bacteria</taxon>
        <taxon>Bacillati</taxon>
        <taxon>Actinomycetota</taxon>
        <taxon>Actinomycetes</taxon>
        <taxon>Bifidobacteriales</taxon>
        <taxon>Bifidobacteriaceae</taxon>
        <taxon>Bifidobacterium</taxon>
    </lineage>
</organism>
<evidence type="ECO:0000256" key="1">
    <source>
        <dbReference type="SAM" id="MobiDB-lite"/>
    </source>
</evidence>